<reference evidence="1" key="1">
    <citation type="submission" date="2022-04" db="EMBL/GenBank/DDBJ databases">
        <title>Genome of the entomopathogenic fungus Entomophthora muscae.</title>
        <authorList>
            <person name="Elya C."/>
            <person name="Lovett B.R."/>
            <person name="Lee E."/>
            <person name="Macias A.M."/>
            <person name="Hajek A.E."/>
            <person name="De Bivort B.L."/>
            <person name="Kasson M.T."/>
            <person name="De Fine Licht H.H."/>
            <person name="Stajich J.E."/>
        </authorList>
    </citation>
    <scope>NUCLEOTIDE SEQUENCE</scope>
    <source>
        <strain evidence="1">Berkeley</strain>
    </source>
</reference>
<gene>
    <name evidence="1" type="ORF">DSO57_1011200</name>
</gene>
<organism evidence="1 2">
    <name type="scientific">Entomophthora muscae</name>
    <dbReference type="NCBI Taxonomy" id="34485"/>
    <lineage>
        <taxon>Eukaryota</taxon>
        <taxon>Fungi</taxon>
        <taxon>Fungi incertae sedis</taxon>
        <taxon>Zoopagomycota</taxon>
        <taxon>Entomophthoromycotina</taxon>
        <taxon>Entomophthoromycetes</taxon>
        <taxon>Entomophthorales</taxon>
        <taxon>Entomophthoraceae</taxon>
        <taxon>Entomophthora</taxon>
    </lineage>
</organism>
<comment type="caution">
    <text evidence="1">The sequence shown here is derived from an EMBL/GenBank/DDBJ whole genome shotgun (WGS) entry which is preliminary data.</text>
</comment>
<keyword evidence="2" id="KW-1185">Reference proteome</keyword>
<proteinExistence type="predicted"/>
<evidence type="ECO:0000313" key="1">
    <source>
        <dbReference type="EMBL" id="KAJ9085731.1"/>
    </source>
</evidence>
<evidence type="ECO:0000313" key="2">
    <source>
        <dbReference type="Proteomes" id="UP001165960"/>
    </source>
</evidence>
<accession>A0ACC2UG55</accession>
<protein>
    <submittedName>
        <fullName evidence="1">Uncharacterized protein</fullName>
    </submittedName>
</protein>
<sequence>MSSLNEEVVHLPEEVTTKNWYDSTPEADLELPQCNETILPSRRVLSVTTLSKIHREKLILAGIENTHHLAQLEQEDIEKILEISQQEAATLRSKVKCIEAPITPITGLEALKASKTITTGCLAIDQLFSFTPVGTRGTKRTYSSQGEHGLVKDGGSKSQPPVSSTEKAGIPLGSITEISGVSGTGKSTFCLQLAIMSQSSEVPEENHNTIYIDTDGSLPCLIPRIQSISNAKGINSEKVLDGIQTFRIFFLAELISLLEELKNSWMDTHADVKLLIIDSIARPFMNLLNQPEALPSKQYSIYQLNHLLQAFSSFGVAVVLVNHLDMVPGQRPQTSYSAPLQVELGDTWSHFANHHLMLLYGRQKKRYALLSKSSQWPTSFAAFEIQEAGLSHESNVGTIYPDFEEETPSTSRQTSDLKDLVSSLAFDQEQAKHFRPSIHQLQSQSDVLADLSQSQDTSEPLYHPPLTQASQSGFPDNFHPPLSSESTLSAQDELESHVCKKGDQSQSQAK</sequence>
<dbReference type="EMBL" id="QTSX02000748">
    <property type="protein sequence ID" value="KAJ9085731.1"/>
    <property type="molecule type" value="Genomic_DNA"/>
</dbReference>
<name>A0ACC2UG55_9FUNG</name>
<dbReference type="Proteomes" id="UP001165960">
    <property type="component" value="Unassembled WGS sequence"/>
</dbReference>